<feature type="region of interest" description="Disordered" evidence="1">
    <location>
        <begin position="1"/>
        <end position="42"/>
    </location>
</feature>
<proteinExistence type="predicted"/>
<accession>A0A2P8CZJ5</accession>
<dbReference type="EMBL" id="PYGD01000008">
    <property type="protein sequence ID" value="PSK90391.1"/>
    <property type="molecule type" value="Genomic_DNA"/>
</dbReference>
<name>A0A2P8CZJ5_9BACT</name>
<evidence type="ECO:0000256" key="1">
    <source>
        <dbReference type="SAM" id="MobiDB-lite"/>
    </source>
</evidence>
<dbReference type="RefSeq" id="WP_146146807.1">
    <property type="nucleotide sequence ID" value="NZ_PYGD01000008.1"/>
</dbReference>
<gene>
    <name evidence="2" type="ORF">B0I18_108121</name>
</gene>
<protein>
    <submittedName>
        <fullName evidence="2">Uncharacterized protein</fullName>
    </submittedName>
</protein>
<keyword evidence="3" id="KW-1185">Reference proteome</keyword>
<organism evidence="2 3">
    <name type="scientific">Taibaiella chishuiensis</name>
    <dbReference type="NCBI Taxonomy" id="1434707"/>
    <lineage>
        <taxon>Bacteria</taxon>
        <taxon>Pseudomonadati</taxon>
        <taxon>Bacteroidota</taxon>
        <taxon>Chitinophagia</taxon>
        <taxon>Chitinophagales</taxon>
        <taxon>Chitinophagaceae</taxon>
        <taxon>Taibaiella</taxon>
    </lineage>
</organism>
<comment type="caution">
    <text evidence="2">The sequence shown here is derived from an EMBL/GenBank/DDBJ whole genome shotgun (WGS) entry which is preliminary data.</text>
</comment>
<evidence type="ECO:0000313" key="3">
    <source>
        <dbReference type="Proteomes" id="UP000240572"/>
    </source>
</evidence>
<feature type="compositionally biased region" description="Polar residues" evidence="1">
    <location>
        <begin position="18"/>
        <end position="36"/>
    </location>
</feature>
<dbReference type="AlphaFoldDB" id="A0A2P8CZJ5"/>
<evidence type="ECO:0000313" key="2">
    <source>
        <dbReference type="EMBL" id="PSK90391.1"/>
    </source>
</evidence>
<dbReference type="OrthoDB" id="1494413at2"/>
<dbReference type="Proteomes" id="UP000240572">
    <property type="component" value="Unassembled WGS sequence"/>
</dbReference>
<reference evidence="2 3" key="1">
    <citation type="submission" date="2018-03" db="EMBL/GenBank/DDBJ databases">
        <title>Genomic Encyclopedia of Type Strains, Phase III (KMG-III): the genomes of soil and plant-associated and newly described type strains.</title>
        <authorList>
            <person name="Whitman W."/>
        </authorList>
    </citation>
    <scope>NUCLEOTIDE SEQUENCE [LARGE SCALE GENOMIC DNA]</scope>
    <source>
        <strain evidence="2 3">CGMCC 1.12700</strain>
    </source>
</reference>
<sequence>MKQTSTMRQRVLPFRSGKATTQATGTASRTGNTSGNKARKAGSRIKGMTLRVVPALLLTFAGTQYAAAQKSVAAEALSRHGIDISVLDPKSFQQPDDYAFDLTQKTSAAGKETVIAARFDPSAPKEEQWSVSTVNGKAPTRSEVATFRKDQGKGAAGNAADDASYRVEKESAGKLVISYKADPASVPKDAAFMKDCRTYMTINTANKQVEQIQVINEKPLKIKILNADKFELVQHYIRNEQAGRYFPANQRLNIEAKFMGQDVNVQTITEYANYSKK</sequence>